<dbReference type="GO" id="GO:0016787">
    <property type="term" value="F:hydrolase activity"/>
    <property type="evidence" value="ECO:0007669"/>
    <property type="project" value="UniProtKB-KW"/>
</dbReference>
<dbReference type="InterPro" id="IPR013892">
    <property type="entry name" value="Cyt_c_biogenesis_Cmc1-like"/>
</dbReference>
<evidence type="ECO:0000256" key="3">
    <source>
        <dbReference type="ARBA" id="ARBA00023157"/>
    </source>
</evidence>
<dbReference type="GO" id="GO:0005524">
    <property type="term" value="F:ATP binding"/>
    <property type="evidence" value="ECO:0007669"/>
    <property type="project" value="UniProtKB-KW"/>
</dbReference>
<evidence type="ECO:0000256" key="1">
    <source>
        <dbReference type="ARBA" id="ARBA00007347"/>
    </source>
</evidence>
<sequence length="1572" mass="172486">MYMLGSAEQAKAAGYYMFKYMVKDPWEPAITLSCLYEATKSVAHRPSVAENSGTEVRTAQHVITRTLNNITGAQEVGVEQAASFLLGLPTVPTSERFWYVHIWAAVKAFASEQGIGLAQGDETVGGHGERPDDDIDCDDEDLEDADMFPGIDADDVVPDYGEAEVIGQARRVQGDAGATVYRDIDGEPIPVAQHTHYLYRGNELANLNLVEYGALVDVVRQPKKPEDEEMPGPTSPRCVQNIPETGLVVEMPAPQRGRPVNGLFRFHPDHPLHDTHVQRIRSKFKCPILAGGPPPKYPGPRIIGNKTWTKKAEKYSAYMLALIKPWDISEWTACMDSADAVEAQNLKGPATGWDVFCDWCQAASRPDAPFIMRARLAYVENVTFGLNVNSRKKKILTQWRARAVVDWETLETAAETGQGPYVPPANPTGEKVPMRDRDMELDALIEEIRTRNLQVLEDAEGADGDSRLDALKAERKFVQGSVDFFERIHTETMPATGDDRVNNPSTDVQGPTRVGRPDLVSSYTEQDANRVADVMAQEPDASIPEQRTVATDETASPHDIGAGVDPHIRVCPADFQSKTEAKIFDHLLGWLQLQTGDGPSRHRAARPFVILSDANRPYPRVSTFLSSVSRLGVPSDNIGCLRMPSTPSDESGAFAHEMCPNVYDAVFGTGPIPADHAIFKCRLLLVPKCVYDDAALFARLQQLCARRLAVEGMPMEERDTWGGLAIMVVGDFDGASFLITTDLNAGQRDAVTPVLSWLSLCLAAEAQSKPPPPPPMTSLWDGGPDTGKSYVAKALCTAANFLSGHDGTVVCCAPSGVAAALIPGARTIHNLGDMKPTEACRAVPLKAMNPGTKAEYAVRLGPGTAYILLIDEISMVEACLYGHLQDRCAEIRRVGDQAKTEWWGLAVVAVGDFGQLAPVGKSLYKQALNVFSGQRSFDVAEKAGRLFQAIRRYPLTEQVRAASDPDHVRFIERCRSEERPITQSDLDRLKVLTASDVQMDRDWLFATVAVTGNRQRQAINDVRARHFARLSGQPIIRWKRPIATTLLDSRHEDVIRSEFPELTGTFVAGAPGIILNNDLNPSRGLANGTPAKFHSLILRDDSKSTDAAKINNANPGEEVWIEPPYAVNVLIEHLDSTNWSDRATLAPELRDSASQGNMRENVTRPRSIVLPVKICKRLEELPVNRASRKIEAMEPVPRAIRSLKNDKGVAAVGKGKVVLVPRAIRSLKNDKGVAAVGKGKVFTTSDVRREPEPGDERNRKQRRESLERTDQSAEKSYLHTRLLLMHPPLTLHKHPTCKEVIEALTSCHKDNRVAKFFGVCNDEKLALDRCFREEKKVKRALNLEKSKREKIFKPESSGNAQEGEQVAPEGTSLDAGRSKPKVLLGISGSVAAIKTGEIVAQLREFAEVKVVATGPSRHFLSTLPDGTQASLGPVLGDEDEWHQWKRVGDPVIHIDLRRWADVLIIAPLSANTLAKMAAGLSDNLLTCVVRAWDFEKPLLVAPAMNTFMWSSPFTSQHLSVLTGLGVQVIDPVEKTLACGDVGQGAMAHVPTIVGRVLQALLLAYPHLTEQSL</sequence>
<dbReference type="EMBL" id="LGRX02006980">
    <property type="protein sequence ID" value="KAK3275840.1"/>
    <property type="molecule type" value="Genomic_DNA"/>
</dbReference>
<gene>
    <name evidence="10" type="ORF">CYMTET_16052</name>
</gene>
<keyword evidence="6" id="KW-0347">Helicase</keyword>
<comment type="similarity">
    <text evidence="4">Belongs to the HFCD (homooligomeric flavin containing Cys decarboxylase) superfamily.</text>
</comment>
<dbReference type="Gene3D" id="3.40.50.300">
    <property type="entry name" value="P-loop containing nucleotide triphosphate hydrolases"/>
    <property type="match status" value="1"/>
</dbReference>
<comment type="caution">
    <text evidence="10">The sequence shown here is derived from an EMBL/GenBank/DDBJ whole genome shotgun (WGS) entry which is preliminary data.</text>
</comment>
<keyword evidence="3" id="KW-1015">Disulfide bond</keyword>
<dbReference type="GO" id="GO:0071513">
    <property type="term" value="C:phosphopantothenoylcysteine decarboxylase complex"/>
    <property type="evidence" value="ECO:0007669"/>
    <property type="project" value="TreeGrafter"/>
</dbReference>
<dbReference type="GO" id="GO:0015937">
    <property type="term" value="P:coenzyme A biosynthetic process"/>
    <property type="evidence" value="ECO:0007669"/>
    <property type="project" value="UniProtKB-KW"/>
</dbReference>
<dbReference type="GO" id="GO:0006310">
    <property type="term" value="P:DNA recombination"/>
    <property type="evidence" value="ECO:0007669"/>
    <property type="project" value="UniProtKB-KW"/>
</dbReference>
<feature type="domain" description="DNA helicase Pif1-like DEAD-box helicase" evidence="9">
    <location>
        <begin position="782"/>
        <end position="928"/>
    </location>
</feature>
<dbReference type="Pfam" id="PF02441">
    <property type="entry name" value="Flavoprotein"/>
    <property type="match status" value="1"/>
</dbReference>
<evidence type="ECO:0000256" key="5">
    <source>
        <dbReference type="ARBA" id="ARBA00060685"/>
    </source>
</evidence>
<feature type="domain" description="Flavoprotein" evidence="8">
    <location>
        <begin position="1381"/>
        <end position="1560"/>
    </location>
</feature>
<keyword evidence="6" id="KW-0378">Hydrolase</keyword>
<dbReference type="InterPro" id="IPR027417">
    <property type="entry name" value="P-loop_NTPase"/>
</dbReference>
<keyword evidence="11" id="KW-1185">Reference proteome</keyword>
<dbReference type="InterPro" id="IPR010285">
    <property type="entry name" value="DNA_helicase_pif1-like_DEAD"/>
</dbReference>
<dbReference type="PROSITE" id="PS51808">
    <property type="entry name" value="CHCH"/>
    <property type="match status" value="1"/>
</dbReference>
<dbReference type="Gene3D" id="3.40.50.1950">
    <property type="entry name" value="Flavin prenyltransferase-like"/>
    <property type="match status" value="1"/>
</dbReference>
<evidence type="ECO:0000256" key="4">
    <source>
        <dbReference type="ARBA" id="ARBA00038350"/>
    </source>
</evidence>
<comment type="catalytic activity">
    <reaction evidence="6">
        <text>ATP + H2O = ADP + phosphate + H(+)</text>
        <dbReference type="Rhea" id="RHEA:13065"/>
        <dbReference type="ChEBI" id="CHEBI:15377"/>
        <dbReference type="ChEBI" id="CHEBI:15378"/>
        <dbReference type="ChEBI" id="CHEBI:30616"/>
        <dbReference type="ChEBI" id="CHEBI:43474"/>
        <dbReference type="ChEBI" id="CHEBI:456216"/>
        <dbReference type="EC" id="5.6.2.3"/>
    </reaction>
</comment>
<dbReference type="InterPro" id="IPR003382">
    <property type="entry name" value="Flavoprotein"/>
</dbReference>
<evidence type="ECO:0000259" key="8">
    <source>
        <dbReference type="Pfam" id="PF02441"/>
    </source>
</evidence>
<dbReference type="GO" id="GO:0006281">
    <property type="term" value="P:DNA repair"/>
    <property type="evidence" value="ECO:0007669"/>
    <property type="project" value="UniProtKB-KW"/>
</dbReference>
<keyword evidence="6" id="KW-0227">DNA damage</keyword>
<keyword evidence="2" id="KW-0173">Coenzyme A biosynthesis</keyword>
<keyword evidence="6" id="KW-0547">Nucleotide-binding</keyword>
<keyword evidence="6" id="KW-0233">DNA recombination</keyword>
<comment type="similarity">
    <text evidence="6">Belongs to the helicase family.</text>
</comment>
<keyword evidence="6" id="KW-0067">ATP-binding</keyword>
<keyword evidence="6" id="KW-0234">DNA repair</keyword>
<name>A0AAE0L8Q7_9CHLO</name>
<dbReference type="InterPro" id="IPR036551">
    <property type="entry name" value="Flavin_trans-like"/>
</dbReference>
<reference evidence="10 11" key="1">
    <citation type="journal article" date="2015" name="Genome Biol. Evol.">
        <title>Comparative Genomics of a Bacterivorous Green Alga Reveals Evolutionary Causalities and Consequences of Phago-Mixotrophic Mode of Nutrition.</title>
        <authorList>
            <person name="Burns J.A."/>
            <person name="Paasch A."/>
            <person name="Narechania A."/>
            <person name="Kim E."/>
        </authorList>
    </citation>
    <scope>NUCLEOTIDE SEQUENCE [LARGE SCALE GENOMIC DNA]</scope>
    <source>
        <strain evidence="10 11">PLY_AMNH</strain>
    </source>
</reference>
<dbReference type="SUPFAM" id="SSF52507">
    <property type="entry name" value="Homo-oligomeric flavin-containing Cys decarboxylases, HFCD"/>
    <property type="match status" value="1"/>
</dbReference>
<feature type="region of interest" description="Disordered" evidence="7">
    <location>
        <begin position="494"/>
        <end position="517"/>
    </location>
</feature>
<dbReference type="GO" id="GO:0043139">
    <property type="term" value="F:5'-3' DNA helicase activity"/>
    <property type="evidence" value="ECO:0007669"/>
    <property type="project" value="UniProtKB-EC"/>
</dbReference>
<protein>
    <recommendedName>
        <fullName evidence="6">ATP-dependent DNA helicase</fullName>
        <ecNumber evidence="6">5.6.2.3</ecNumber>
    </recommendedName>
</protein>
<dbReference type="GO" id="GO:0004633">
    <property type="term" value="F:phosphopantothenoylcysteine decarboxylase activity"/>
    <property type="evidence" value="ECO:0007669"/>
    <property type="project" value="TreeGrafter"/>
</dbReference>
<dbReference type="PANTHER" id="PTHR14359:SF6">
    <property type="entry name" value="PHOSPHOPANTOTHENOYLCYSTEINE DECARBOXYLASE"/>
    <property type="match status" value="1"/>
</dbReference>
<dbReference type="Pfam" id="PF08583">
    <property type="entry name" value="Cmc1"/>
    <property type="match status" value="1"/>
</dbReference>
<dbReference type="SUPFAM" id="SSF52540">
    <property type="entry name" value="P-loop containing nucleoside triphosphate hydrolases"/>
    <property type="match status" value="1"/>
</dbReference>
<comment type="cofactor">
    <cofactor evidence="6">
        <name>Mg(2+)</name>
        <dbReference type="ChEBI" id="CHEBI:18420"/>
    </cofactor>
</comment>
<comment type="pathway">
    <text evidence="5">Cofactor biosynthesis; coenzyme A biosynthesis; CoA from (R)-pantothenate: step 3/5.</text>
</comment>
<organism evidence="10 11">
    <name type="scientific">Cymbomonas tetramitiformis</name>
    <dbReference type="NCBI Taxonomy" id="36881"/>
    <lineage>
        <taxon>Eukaryota</taxon>
        <taxon>Viridiplantae</taxon>
        <taxon>Chlorophyta</taxon>
        <taxon>Pyramimonadophyceae</taxon>
        <taxon>Pyramimonadales</taxon>
        <taxon>Pyramimonadaceae</taxon>
        <taxon>Cymbomonas</taxon>
    </lineage>
</organism>
<dbReference type="GO" id="GO:0000723">
    <property type="term" value="P:telomere maintenance"/>
    <property type="evidence" value="ECO:0007669"/>
    <property type="project" value="InterPro"/>
</dbReference>
<evidence type="ECO:0000259" key="9">
    <source>
        <dbReference type="Pfam" id="PF05970"/>
    </source>
</evidence>
<dbReference type="Proteomes" id="UP001190700">
    <property type="component" value="Unassembled WGS sequence"/>
</dbReference>
<dbReference type="GO" id="GO:0010181">
    <property type="term" value="F:FMN binding"/>
    <property type="evidence" value="ECO:0007669"/>
    <property type="project" value="TreeGrafter"/>
</dbReference>
<feature type="region of interest" description="Disordered" evidence="7">
    <location>
        <begin position="1350"/>
        <end position="1374"/>
    </location>
</feature>
<dbReference type="EC" id="5.6.2.3" evidence="6"/>
<comment type="similarity">
    <text evidence="1">Belongs to the CMC family.</text>
</comment>
<evidence type="ECO:0000256" key="7">
    <source>
        <dbReference type="SAM" id="MobiDB-lite"/>
    </source>
</evidence>
<evidence type="ECO:0000313" key="11">
    <source>
        <dbReference type="Proteomes" id="UP001190700"/>
    </source>
</evidence>
<feature type="region of interest" description="Disordered" evidence="7">
    <location>
        <begin position="540"/>
        <end position="563"/>
    </location>
</feature>
<evidence type="ECO:0000256" key="2">
    <source>
        <dbReference type="ARBA" id="ARBA00022993"/>
    </source>
</evidence>
<dbReference type="PANTHER" id="PTHR14359">
    <property type="entry name" value="HOMO-OLIGOMERIC FLAVIN CONTAINING CYS DECARBOXYLASE FAMILY"/>
    <property type="match status" value="1"/>
</dbReference>
<accession>A0AAE0L8Q7</accession>
<dbReference type="Pfam" id="PF05970">
    <property type="entry name" value="PIF1"/>
    <property type="match status" value="1"/>
</dbReference>
<evidence type="ECO:0000313" key="10">
    <source>
        <dbReference type="EMBL" id="KAK3275840.1"/>
    </source>
</evidence>
<feature type="compositionally biased region" description="Basic and acidic residues" evidence="7">
    <location>
        <begin position="1246"/>
        <end position="1274"/>
    </location>
</feature>
<feature type="region of interest" description="Disordered" evidence="7">
    <location>
        <begin position="1244"/>
        <end position="1274"/>
    </location>
</feature>
<proteinExistence type="inferred from homology"/>
<evidence type="ECO:0000256" key="6">
    <source>
        <dbReference type="RuleBase" id="RU363044"/>
    </source>
</evidence>